<proteinExistence type="predicted"/>
<name>D3B1K9_HETP5</name>
<gene>
    <name evidence="2" type="ORF">PPL_02183</name>
</gene>
<dbReference type="AlphaFoldDB" id="D3B1K9"/>
<feature type="compositionally biased region" description="Basic residues" evidence="1">
    <location>
        <begin position="46"/>
        <end position="55"/>
    </location>
</feature>
<sequence>MNQYQYQQQQQQQFNQEPRMFGRRRNFGKSQSNHQEINDTHDHCSHPRRHHHQGHWRSSVANQFNDLPTSFNIDEHHCQHHRFQGCNHSNIESFGFNSIERGSHRFRRFCGLENTNNNNFNDFVDPRPRRSRRSSHDRESTNPTSTNDQENQSSEHGCQGRRRRSRHQQNDLQNNSLNETNTANNDDTCFKCERIEQKIQKHQSRFHSSGESTTDCHRCKRISMRKERHLQKSHQAPAQTNDLKSTNIDIDCDNQSSDNKNQVSTNETTTNIVGDNQDSKENIKNDNTDTESNKTNKKCHKHQRFGIRGRQFQHSRCQNRLNSGLRRGNKFIGEDNNHHSNSTTKENRNGFLIRKLRTQNMRLRRIVSFNNQRTFRNHGHGHQYDQYHQTPIIGRRMMNRFIQRRQFNNFTFDPRFTQPMQFTPLMRNRIMNNRFTQRPDFNGFSFAPRFTRPARSSMSGPMPSNTHGHHNFRRFNRFNGHQQQDNVNHYNNMMMKTFQRPYFGNPSYYPAYFC</sequence>
<feature type="region of interest" description="Disordered" evidence="1">
    <location>
        <begin position="117"/>
        <end position="183"/>
    </location>
</feature>
<dbReference type="EMBL" id="ADBJ01000008">
    <property type="protein sequence ID" value="EFA85183.1"/>
    <property type="molecule type" value="Genomic_DNA"/>
</dbReference>
<feature type="compositionally biased region" description="Low complexity" evidence="1">
    <location>
        <begin position="174"/>
        <end position="183"/>
    </location>
</feature>
<evidence type="ECO:0000313" key="2">
    <source>
        <dbReference type="EMBL" id="EFA85183.1"/>
    </source>
</evidence>
<comment type="caution">
    <text evidence="2">The sequence shown here is derived from an EMBL/GenBank/DDBJ whole genome shotgun (WGS) entry which is preliminary data.</text>
</comment>
<dbReference type="GeneID" id="31357708"/>
<feature type="region of interest" description="Disordered" evidence="1">
    <location>
        <begin position="1"/>
        <end position="56"/>
    </location>
</feature>
<dbReference type="RefSeq" id="XP_020437292.1">
    <property type="nucleotide sequence ID" value="XM_020573175.1"/>
</dbReference>
<accession>D3B1K9</accession>
<evidence type="ECO:0000313" key="3">
    <source>
        <dbReference type="Proteomes" id="UP000001396"/>
    </source>
</evidence>
<keyword evidence="3" id="KW-1185">Reference proteome</keyword>
<feature type="compositionally biased region" description="Polar residues" evidence="1">
    <location>
        <begin position="141"/>
        <end position="156"/>
    </location>
</feature>
<evidence type="ECO:0000256" key="1">
    <source>
        <dbReference type="SAM" id="MobiDB-lite"/>
    </source>
</evidence>
<feature type="compositionally biased region" description="Low complexity" evidence="1">
    <location>
        <begin position="1"/>
        <end position="13"/>
    </location>
</feature>
<feature type="compositionally biased region" description="Basic and acidic residues" evidence="1">
    <location>
        <begin position="124"/>
        <end position="140"/>
    </location>
</feature>
<feature type="compositionally biased region" description="Polar residues" evidence="1">
    <location>
        <begin position="233"/>
        <end position="276"/>
    </location>
</feature>
<feature type="compositionally biased region" description="Basic and acidic residues" evidence="1">
    <location>
        <begin position="36"/>
        <end position="45"/>
    </location>
</feature>
<feature type="compositionally biased region" description="Basic and acidic residues" evidence="1">
    <location>
        <begin position="277"/>
        <end position="294"/>
    </location>
</feature>
<protein>
    <submittedName>
        <fullName evidence="2">Uncharacterized protein</fullName>
    </submittedName>
</protein>
<dbReference type="Proteomes" id="UP000001396">
    <property type="component" value="Unassembled WGS sequence"/>
</dbReference>
<reference evidence="2 3" key="1">
    <citation type="journal article" date="2011" name="Genome Res.">
        <title>Phylogeny-wide analysis of social amoeba genomes highlights ancient origins for complex intercellular communication.</title>
        <authorList>
            <person name="Heidel A.J."/>
            <person name="Lawal H.M."/>
            <person name="Felder M."/>
            <person name="Schilde C."/>
            <person name="Helps N.R."/>
            <person name="Tunggal B."/>
            <person name="Rivero F."/>
            <person name="John U."/>
            <person name="Schleicher M."/>
            <person name="Eichinger L."/>
            <person name="Platzer M."/>
            <person name="Noegel A.A."/>
            <person name="Schaap P."/>
            <person name="Gloeckner G."/>
        </authorList>
    </citation>
    <scope>NUCLEOTIDE SEQUENCE [LARGE SCALE GENOMIC DNA]</scope>
    <source>
        <strain evidence="3">ATCC 26659 / Pp 5 / PN500</strain>
    </source>
</reference>
<feature type="region of interest" description="Disordered" evidence="1">
    <location>
        <begin position="226"/>
        <end position="302"/>
    </location>
</feature>
<dbReference type="InParanoid" id="D3B1K9"/>
<organism evidence="2 3">
    <name type="scientific">Heterostelium pallidum (strain ATCC 26659 / Pp 5 / PN500)</name>
    <name type="common">Cellular slime mold</name>
    <name type="synonym">Polysphondylium pallidum</name>
    <dbReference type="NCBI Taxonomy" id="670386"/>
    <lineage>
        <taxon>Eukaryota</taxon>
        <taxon>Amoebozoa</taxon>
        <taxon>Evosea</taxon>
        <taxon>Eumycetozoa</taxon>
        <taxon>Dictyostelia</taxon>
        <taxon>Acytosteliales</taxon>
        <taxon>Acytosteliaceae</taxon>
        <taxon>Heterostelium</taxon>
    </lineage>
</organism>